<sequence>MYPVPEMLGWYMTALTDSEEDESDEEERAEEQTQDGLSVLLDRIDRLRQGSESDKRESLNILLEQRDEFGQKSEFLWRLTRAYCDVHDVSITQEEKKTYAENGNLLRKTSFDKNLAVISQR</sequence>
<dbReference type="EMBL" id="JAHRIP010021935">
    <property type="protein sequence ID" value="MEQ2288968.1"/>
    <property type="molecule type" value="Genomic_DNA"/>
</dbReference>
<evidence type="ECO:0000313" key="3">
    <source>
        <dbReference type="Proteomes" id="UP001469553"/>
    </source>
</evidence>
<protein>
    <submittedName>
        <fullName evidence="2">Uncharacterized protein</fullName>
    </submittedName>
</protein>
<proteinExistence type="predicted"/>
<accession>A0ABV0Y5A3</accession>
<organism evidence="2 3">
    <name type="scientific">Ameca splendens</name>
    <dbReference type="NCBI Taxonomy" id="208324"/>
    <lineage>
        <taxon>Eukaryota</taxon>
        <taxon>Metazoa</taxon>
        <taxon>Chordata</taxon>
        <taxon>Craniata</taxon>
        <taxon>Vertebrata</taxon>
        <taxon>Euteleostomi</taxon>
        <taxon>Actinopterygii</taxon>
        <taxon>Neopterygii</taxon>
        <taxon>Teleostei</taxon>
        <taxon>Neoteleostei</taxon>
        <taxon>Acanthomorphata</taxon>
        <taxon>Ovalentaria</taxon>
        <taxon>Atherinomorphae</taxon>
        <taxon>Cyprinodontiformes</taxon>
        <taxon>Goodeidae</taxon>
        <taxon>Ameca</taxon>
    </lineage>
</organism>
<reference evidence="2 3" key="1">
    <citation type="submission" date="2021-06" db="EMBL/GenBank/DDBJ databases">
        <authorList>
            <person name="Palmer J.M."/>
        </authorList>
    </citation>
    <scope>NUCLEOTIDE SEQUENCE [LARGE SCALE GENOMIC DNA]</scope>
    <source>
        <strain evidence="2 3">AS_MEX2019</strain>
        <tissue evidence="2">Muscle</tissue>
    </source>
</reference>
<dbReference type="Proteomes" id="UP001469553">
    <property type="component" value="Unassembled WGS sequence"/>
</dbReference>
<evidence type="ECO:0000313" key="2">
    <source>
        <dbReference type="EMBL" id="MEQ2288968.1"/>
    </source>
</evidence>
<dbReference type="Pfam" id="PF21033">
    <property type="entry name" value="RMD1-3"/>
    <property type="match status" value="1"/>
</dbReference>
<dbReference type="InterPro" id="IPR049039">
    <property type="entry name" value="RMD1-3_a_helical_rpt"/>
</dbReference>
<keyword evidence="3" id="KW-1185">Reference proteome</keyword>
<name>A0ABV0Y5A3_9TELE</name>
<gene>
    <name evidence="2" type="ORF">AMECASPLE_028413</name>
</gene>
<feature type="compositionally biased region" description="Acidic residues" evidence="1">
    <location>
        <begin position="17"/>
        <end position="33"/>
    </location>
</feature>
<evidence type="ECO:0000256" key="1">
    <source>
        <dbReference type="SAM" id="MobiDB-lite"/>
    </source>
</evidence>
<comment type="caution">
    <text evidence="2">The sequence shown here is derived from an EMBL/GenBank/DDBJ whole genome shotgun (WGS) entry which is preliminary data.</text>
</comment>
<feature type="region of interest" description="Disordered" evidence="1">
    <location>
        <begin position="15"/>
        <end position="35"/>
    </location>
</feature>